<evidence type="ECO:0008006" key="3">
    <source>
        <dbReference type="Google" id="ProtNLM"/>
    </source>
</evidence>
<sequence length="304" mass="35070">MNFKLVTQCVDSDPNSNCPALKTLLVSSEDSDRSFSRFGIDECYIYNPTTNHYVKLPKPGIVNGVPRFIRGVNVAFDHAKFASYSVVCVRESAVSSGLMQIEIYSTTSREWRVSGDPFSAKVDFDYGVYWNGSIHWIQYMTGEVLYFNVDQERLGVVPMVNKPKPDGKWGRKLDYFGESCDHLHLIESYDSEIEFNVYEMKRDYSEWFVKYKVDLTIVADAFPEVTSKYAYIDRVGYLFSVFSLVRGVKEEDSFLVFLIASRVFRFNLERQTFEEIYEFATSVRCPLRFMGPCAFEYIESLAGV</sequence>
<dbReference type="AlphaFoldDB" id="A0AAV6YCQ8"/>
<dbReference type="InterPro" id="IPR055290">
    <property type="entry name" value="At3g26010-like"/>
</dbReference>
<name>A0AAV6YCQ8_9LAMI</name>
<accession>A0AAV6YCQ8</accession>
<dbReference type="PANTHER" id="PTHR35546:SF134">
    <property type="entry name" value="F-BOX ASSOCIATED DOMAIN-CONTAINING PROTEIN"/>
    <property type="match status" value="1"/>
</dbReference>
<gene>
    <name evidence="1" type="ORF">BUALT_Bualt01G0062400</name>
</gene>
<proteinExistence type="predicted"/>
<organism evidence="1 2">
    <name type="scientific">Buddleja alternifolia</name>
    <dbReference type="NCBI Taxonomy" id="168488"/>
    <lineage>
        <taxon>Eukaryota</taxon>
        <taxon>Viridiplantae</taxon>
        <taxon>Streptophyta</taxon>
        <taxon>Embryophyta</taxon>
        <taxon>Tracheophyta</taxon>
        <taxon>Spermatophyta</taxon>
        <taxon>Magnoliopsida</taxon>
        <taxon>eudicotyledons</taxon>
        <taxon>Gunneridae</taxon>
        <taxon>Pentapetalae</taxon>
        <taxon>asterids</taxon>
        <taxon>lamiids</taxon>
        <taxon>Lamiales</taxon>
        <taxon>Scrophulariaceae</taxon>
        <taxon>Buddlejeae</taxon>
        <taxon>Buddleja</taxon>
    </lineage>
</organism>
<comment type="caution">
    <text evidence="1">The sequence shown here is derived from an EMBL/GenBank/DDBJ whole genome shotgun (WGS) entry which is preliminary data.</text>
</comment>
<dbReference type="EMBL" id="WHWC01000001">
    <property type="protein sequence ID" value="KAG8390232.1"/>
    <property type="molecule type" value="Genomic_DNA"/>
</dbReference>
<keyword evidence="2" id="KW-1185">Reference proteome</keyword>
<protein>
    <recommendedName>
        <fullName evidence="3">F-box protein</fullName>
    </recommendedName>
</protein>
<dbReference type="Proteomes" id="UP000826271">
    <property type="component" value="Unassembled WGS sequence"/>
</dbReference>
<evidence type="ECO:0000313" key="2">
    <source>
        <dbReference type="Proteomes" id="UP000826271"/>
    </source>
</evidence>
<evidence type="ECO:0000313" key="1">
    <source>
        <dbReference type="EMBL" id="KAG8390232.1"/>
    </source>
</evidence>
<dbReference type="PANTHER" id="PTHR35546">
    <property type="entry name" value="F-BOX PROTEIN INTERACTION DOMAIN PROTEIN-RELATED"/>
    <property type="match status" value="1"/>
</dbReference>
<reference evidence="1" key="1">
    <citation type="submission" date="2019-10" db="EMBL/GenBank/DDBJ databases">
        <authorList>
            <person name="Zhang R."/>
            <person name="Pan Y."/>
            <person name="Wang J."/>
            <person name="Ma R."/>
            <person name="Yu S."/>
        </authorList>
    </citation>
    <scope>NUCLEOTIDE SEQUENCE</scope>
    <source>
        <strain evidence="1">LA-IB0</strain>
        <tissue evidence="1">Leaf</tissue>
    </source>
</reference>